<evidence type="ECO:0000313" key="3">
    <source>
        <dbReference type="Proteomes" id="UP000254601"/>
    </source>
</evidence>
<keyword evidence="1" id="KW-0812">Transmembrane</keyword>
<evidence type="ECO:0000256" key="1">
    <source>
        <dbReference type="SAM" id="Phobius"/>
    </source>
</evidence>
<keyword evidence="3" id="KW-1185">Reference proteome</keyword>
<proteinExistence type="predicted"/>
<gene>
    <name evidence="2" type="ORF">NCTC13337_01169</name>
</gene>
<keyword evidence="1" id="KW-0472">Membrane</keyword>
<dbReference type="Proteomes" id="UP000254601">
    <property type="component" value="Unassembled WGS sequence"/>
</dbReference>
<organism evidence="2 3">
    <name type="scientific">Suttonella ornithocola</name>
    <dbReference type="NCBI Taxonomy" id="279832"/>
    <lineage>
        <taxon>Bacteria</taxon>
        <taxon>Pseudomonadati</taxon>
        <taxon>Pseudomonadota</taxon>
        <taxon>Gammaproteobacteria</taxon>
        <taxon>Cardiobacteriales</taxon>
        <taxon>Cardiobacteriaceae</taxon>
        <taxon>Suttonella</taxon>
    </lineage>
</organism>
<sequence>MNDYRPLLLMFAVLIVMSIYCCLQTIAPTPKKIIPLDGGRERAERIREAR</sequence>
<reference evidence="2 3" key="1">
    <citation type="submission" date="2018-06" db="EMBL/GenBank/DDBJ databases">
        <authorList>
            <consortium name="Pathogen Informatics"/>
            <person name="Doyle S."/>
        </authorList>
    </citation>
    <scope>NUCLEOTIDE SEQUENCE [LARGE SCALE GENOMIC DNA]</scope>
    <source>
        <strain evidence="2 3">NCTC13337</strain>
    </source>
</reference>
<dbReference type="RefSeq" id="WP_169818619.1">
    <property type="nucleotide sequence ID" value="NZ_LWHB01000054.1"/>
</dbReference>
<name>A0A380MSF4_9GAMM</name>
<dbReference type="AlphaFoldDB" id="A0A380MSF4"/>
<dbReference type="EMBL" id="UHIC01000001">
    <property type="protein sequence ID" value="SUO95232.1"/>
    <property type="molecule type" value="Genomic_DNA"/>
</dbReference>
<feature type="transmembrane region" description="Helical" evidence="1">
    <location>
        <begin position="6"/>
        <end position="23"/>
    </location>
</feature>
<keyword evidence="1" id="KW-1133">Transmembrane helix</keyword>
<evidence type="ECO:0000313" key="2">
    <source>
        <dbReference type="EMBL" id="SUO95232.1"/>
    </source>
</evidence>
<accession>A0A380MSF4</accession>
<protein>
    <submittedName>
        <fullName evidence="2">Uncharacterized protein</fullName>
    </submittedName>
</protein>